<feature type="domain" description="DUF4136" evidence="2">
    <location>
        <begin position="36"/>
        <end position="200"/>
    </location>
</feature>
<dbReference type="RefSeq" id="WP_180155643.1">
    <property type="nucleotide sequence ID" value="NZ_JACCEM010000006.1"/>
</dbReference>
<dbReference type="Proteomes" id="UP000559809">
    <property type="component" value="Unassembled WGS sequence"/>
</dbReference>
<dbReference type="InterPro" id="IPR025411">
    <property type="entry name" value="DUF4136"/>
</dbReference>
<protein>
    <submittedName>
        <fullName evidence="3">DUF4136 domain-containing protein</fullName>
    </submittedName>
</protein>
<name>A0A853G642_9BURK</name>
<dbReference type="AlphaFoldDB" id="A0A853G642"/>
<organism evidence="3 4">
    <name type="scientific">Parapusillimonas granuli</name>
    <dbReference type="NCBI Taxonomy" id="380911"/>
    <lineage>
        <taxon>Bacteria</taxon>
        <taxon>Pseudomonadati</taxon>
        <taxon>Pseudomonadota</taxon>
        <taxon>Betaproteobacteria</taxon>
        <taxon>Burkholderiales</taxon>
        <taxon>Alcaligenaceae</taxon>
        <taxon>Parapusillimonas</taxon>
    </lineage>
</organism>
<keyword evidence="1" id="KW-0732">Signal</keyword>
<sequence length="214" mass="23605">MWNRLQQCRAGAWRVFLVLAAALLVSGCASTLSARVTSFQQWPANTQGASYRIEPAPAQVNNLEFQSVADMVRASIGPIGLVEAPSAGAARFVVSIEYGNPHTQTWVRTYDDYYLNDGWGFGPAFGGFYGGGWGGGIFMSSYPRDVPVTLYKNTLTVIIKDNSNNKAEVYRSSAVHNSYEDKLMEVMPYLARAVFDGFPGNNGQTREVTYDKMR</sequence>
<dbReference type="PROSITE" id="PS51257">
    <property type="entry name" value="PROKAR_LIPOPROTEIN"/>
    <property type="match status" value="1"/>
</dbReference>
<reference evidence="3 4" key="1">
    <citation type="submission" date="2020-07" db="EMBL/GenBank/DDBJ databases">
        <title>Taxonomic revisions and descriptions of new bacterial species based on genomic comparisons in the high-G+C-content subgroup of the family Alcaligenaceae.</title>
        <authorList>
            <person name="Szabo A."/>
            <person name="Felfoldi T."/>
        </authorList>
    </citation>
    <scope>NUCLEOTIDE SEQUENCE [LARGE SCALE GENOMIC DNA]</scope>
    <source>
        <strain evidence="3 4">LMG 24012</strain>
    </source>
</reference>
<evidence type="ECO:0000313" key="3">
    <source>
        <dbReference type="EMBL" id="NYT50056.1"/>
    </source>
</evidence>
<accession>A0A853G642</accession>
<dbReference type="Pfam" id="PF13590">
    <property type="entry name" value="DUF4136"/>
    <property type="match status" value="1"/>
</dbReference>
<feature type="signal peptide" evidence="1">
    <location>
        <begin position="1"/>
        <end position="34"/>
    </location>
</feature>
<gene>
    <name evidence="3" type="ORF">H0A72_12120</name>
</gene>
<proteinExistence type="predicted"/>
<keyword evidence="4" id="KW-1185">Reference proteome</keyword>
<feature type="chain" id="PRO_5032867854" evidence="1">
    <location>
        <begin position="35"/>
        <end position="214"/>
    </location>
</feature>
<evidence type="ECO:0000259" key="2">
    <source>
        <dbReference type="Pfam" id="PF13590"/>
    </source>
</evidence>
<comment type="caution">
    <text evidence="3">The sequence shown here is derived from an EMBL/GenBank/DDBJ whole genome shotgun (WGS) entry which is preliminary data.</text>
</comment>
<evidence type="ECO:0000313" key="4">
    <source>
        <dbReference type="Proteomes" id="UP000559809"/>
    </source>
</evidence>
<evidence type="ECO:0000256" key="1">
    <source>
        <dbReference type="SAM" id="SignalP"/>
    </source>
</evidence>
<dbReference type="EMBL" id="JACCEM010000006">
    <property type="protein sequence ID" value="NYT50056.1"/>
    <property type="molecule type" value="Genomic_DNA"/>
</dbReference>